<comment type="caution">
    <text evidence="1">The sequence shown here is derived from an EMBL/GenBank/DDBJ whole genome shotgun (WGS) entry which is preliminary data.</text>
</comment>
<protein>
    <submittedName>
        <fullName evidence="1">Uncharacterized protein</fullName>
    </submittedName>
</protein>
<name>A0A4R5MJA1_9SPHI</name>
<dbReference type="Proteomes" id="UP000295668">
    <property type="component" value="Unassembled WGS sequence"/>
</dbReference>
<dbReference type="AlphaFoldDB" id="A0A4R5MJA1"/>
<dbReference type="RefSeq" id="WP_133262873.1">
    <property type="nucleotide sequence ID" value="NZ_SJCY01000008.1"/>
</dbReference>
<accession>A0A4R5MJA1</accession>
<evidence type="ECO:0000313" key="2">
    <source>
        <dbReference type="Proteomes" id="UP000295668"/>
    </source>
</evidence>
<evidence type="ECO:0000313" key="1">
    <source>
        <dbReference type="EMBL" id="TDG35651.1"/>
    </source>
</evidence>
<gene>
    <name evidence="1" type="ORF">EZJ43_11555</name>
</gene>
<sequence length="60" mass="6394">MKNSNDLFGKRIDLKNCQINGGRLAYTASACSSITGNRSDVRTTTYDDHGNVTGGGVTQI</sequence>
<keyword evidence="2" id="KW-1185">Reference proteome</keyword>
<dbReference type="OrthoDB" id="771393at2"/>
<organism evidence="1 2">
    <name type="scientific">Pedobacter changchengzhani</name>
    <dbReference type="NCBI Taxonomy" id="2529274"/>
    <lineage>
        <taxon>Bacteria</taxon>
        <taxon>Pseudomonadati</taxon>
        <taxon>Bacteroidota</taxon>
        <taxon>Sphingobacteriia</taxon>
        <taxon>Sphingobacteriales</taxon>
        <taxon>Sphingobacteriaceae</taxon>
        <taxon>Pedobacter</taxon>
    </lineage>
</organism>
<dbReference type="EMBL" id="SJCY01000008">
    <property type="protein sequence ID" value="TDG35651.1"/>
    <property type="molecule type" value="Genomic_DNA"/>
</dbReference>
<reference evidence="1 2" key="1">
    <citation type="submission" date="2019-02" db="EMBL/GenBank/DDBJ databases">
        <title>Pedobacter sp. nov., a novel speices isolated from soil of pinguins habitat in Antarcitica.</title>
        <authorList>
            <person name="He R.-H."/>
        </authorList>
    </citation>
    <scope>NUCLEOTIDE SEQUENCE [LARGE SCALE GENOMIC DNA]</scope>
    <source>
        <strain evidence="1 2">E01020</strain>
    </source>
</reference>
<proteinExistence type="predicted"/>